<evidence type="ECO:0008006" key="4">
    <source>
        <dbReference type="Google" id="ProtNLM"/>
    </source>
</evidence>
<dbReference type="Gene3D" id="2.40.260.10">
    <property type="entry name" value="Sortase"/>
    <property type="match status" value="1"/>
</dbReference>
<keyword evidence="2" id="KW-0472">Membrane</keyword>
<dbReference type="GO" id="GO:0016787">
    <property type="term" value="F:hydrolase activity"/>
    <property type="evidence" value="ECO:0007669"/>
    <property type="project" value="UniProtKB-KW"/>
</dbReference>
<protein>
    <recommendedName>
        <fullName evidence="4">Sortase</fullName>
    </recommendedName>
</protein>
<dbReference type="InterPro" id="IPR023365">
    <property type="entry name" value="Sortase_dom-sf"/>
</dbReference>
<keyword evidence="2" id="KW-1133">Transmembrane helix</keyword>
<dbReference type="EMBL" id="UINC01016589">
    <property type="protein sequence ID" value="SVA68966.1"/>
    <property type="molecule type" value="Genomic_DNA"/>
</dbReference>
<dbReference type="SUPFAM" id="SSF63817">
    <property type="entry name" value="Sortase"/>
    <property type="match status" value="1"/>
</dbReference>
<evidence type="ECO:0000256" key="2">
    <source>
        <dbReference type="SAM" id="Phobius"/>
    </source>
</evidence>
<reference evidence="3" key="1">
    <citation type="submission" date="2018-05" db="EMBL/GenBank/DDBJ databases">
        <authorList>
            <person name="Lanie J.A."/>
            <person name="Ng W.-L."/>
            <person name="Kazmierczak K.M."/>
            <person name="Andrzejewski T.M."/>
            <person name="Davidsen T.M."/>
            <person name="Wayne K.J."/>
            <person name="Tettelin H."/>
            <person name="Glass J.I."/>
            <person name="Rusch D."/>
            <person name="Podicherti R."/>
            <person name="Tsui H.-C.T."/>
            <person name="Winkler M.E."/>
        </authorList>
    </citation>
    <scope>NUCLEOTIDE SEQUENCE</scope>
</reference>
<evidence type="ECO:0000256" key="1">
    <source>
        <dbReference type="ARBA" id="ARBA00022801"/>
    </source>
</evidence>
<sequence>MIRSNFIMLFVGSILLLVGLSYYVYSWKAHLELDSLTATSSDRPLIHDQSLVIKKDAIDSGDTMGHRSTAINDVNYADIVQAQLIYPGEILNPVLWRNSFLADSALFEEAELMREFTPWSNDVFNEYELVGMPIKLTIDSINLDSQIVPLNIVNVEDSLSYETPKDIVGHIPETSNPGGSGSMWLFGHLESPIRGEGNIFSRLPEIPDLLRQGSRVYALVESIDDSYLYRITETRTIHQDDLRIGDIEEANIVMVTCVPRIVYDYRLLVMGELVGVKQKHIE</sequence>
<dbReference type="Pfam" id="PF04203">
    <property type="entry name" value="Sortase"/>
    <property type="match status" value="1"/>
</dbReference>
<gene>
    <name evidence="3" type="ORF">METZ01_LOCUS121820</name>
</gene>
<keyword evidence="1" id="KW-0378">Hydrolase</keyword>
<accession>A0A381XVX5</accession>
<dbReference type="InterPro" id="IPR005754">
    <property type="entry name" value="Sortase"/>
</dbReference>
<proteinExistence type="predicted"/>
<name>A0A381XVX5_9ZZZZ</name>
<feature type="transmembrane region" description="Helical" evidence="2">
    <location>
        <begin position="6"/>
        <end position="25"/>
    </location>
</feature>
<keyword evidence="2" id="KW-0812">Transmembrane</keyword>
<dbReference type="AlphaFoldDB" id="A0A381XVX5"/>
<organism evidence="3">
    <name type="scientific">marine metagenome</name>
    <dbReference type="NCBI Taxonomy" id="408172"/>
    <lineage>
        <taxon>unclassified sequences</taxon>
        <taxon>metagenomes</taxon>
        <taxon>ecological metagenomes</taxon>
    </lineage>
</organism>
<evidence type="ECO:0000313" key="3">
    <source>
        <dbReference type="EMBL" id="SVA68966.1"/>
    </source>
</evidence>